<organism evidence="1">
    <name type="scientific">uncultured Caudovirales phage</name>
    <dbReference type="NCBI Taxonomy" id="2100421"/>
    <lineage>
        <taxon>Viruses</taxon>
        <taxon>Duplodnaviria</taxon>
        <taxon>Heunggongvirae</taxon>
        <taxon>Uroviricota</taxon>
        <taxon>Caudoviricetes</taxon>
        <taxon>Peduoviridae</taxon>
        <taxon>Maltschvirus</taxon>
        <taxon>Maltschvirus maltsch</taxon>
    </lineage>
</organism>
<gene>
    <name evidence="1" type="ORF">UFOVP328_418</name>
</gene>
<name>A0A6J5LUV4_9CAUD</name>
<reference evidence="1" key="1">
    <citation type="submission" date="2020-04" db="EMBL/GenBank/DDBJ databases">
        <authorList>
            <person name="Chiriac C."/>
            <person name="Salcher M."/>
            <person name="Ghai R."/>
            <person name="Kavagutti S V."/>
        </authorList>
    </citation>
    <scope>NUCLEOTIDE SEQUENCE</scope>
</reference>
<accession>A0A6J5LUV4</accession>
<dbReference type="EMBL" id="LR796341">
    <property type="protein sequence ID" value="CAB4138225.1"/>
    <property type="molecule type" value="Genomic_DNA"/>
</dbReference>
<sequence length="132" mass="14465">MSKAIYFAGVSRVAGELKFRTATEPGRFQQLIKLGDTDVEMVNLNAETKQQAAEELLSRNFANGRADIQALLESVAGKTSAPRKAGTVRVRARKIKISKAAAEADDIKLTPKQAAKIREEFNARLKDAYEAN</sequence>
<protein>
    <submittedName>
        <fullName evidence="1">Uncharacterized protein</fullName>
    </submittedName>
</protein>
<evidence type="ECO:0000313" key="1">
    <source>
        <dbReference type="EMBL" id="CAB4138225.1"/>
    </source>
</evidence>
<proteinExistence type="predicted"/>